<dbReference type="EMBL" id="QXWK01000026">
    <property type="protein sequence ID" value="NBH62530.1"/>
    <property type="molecule type" value="Genomic_DNA"/>
</dbReference>
<name>A0A845QK94_9FIRM</name>
<comment type="caution">
    <text evidence="11">The sequence shown here is derived from an EMBL/GenBank/DDBJ whole genome shotgun (WGS) entry which is preliminary data.</text>
</comment>
<evidence type="ECO:0000256" key="9">
    <source>
        <dbReference type="SAM" id="Phobius"/>
    </source>
</evidence>
<keyword evidence="2" id="KW-0813">Transport</keyword>
<evidence type="ECO:0000256" key="7">
    <source>
        <dbReference type="ARBA" id="ARBA00023136"/>
    </source>
</evidence>
<dbReference type="PANTHER" id="PTHR33451">
    <property type="entry name" value="MALATE-2H(+)/NA(+)-LACTATE ANTIPORTER"/>
    <property type="match status" value="1"/>
</dbReference>
<evidence type="ECO:0000259" key="10">
    <source>
        <dbReference type="Pfam" id="PF03553"/>
    </source>
</evidence>
<evidence type="ECO:0000256" key="8">
    <source>
        <dbReference type="ARBA" id="ARBA00038435"/>
    </source>
</evidence>
<dbReference type="PANTHER" id="PTHR33451:SF5">
    <property type="entry name" value="NA+_H+ ANTIPORTER"/>
    <property type="match status" value="1"/>
</dbReference>
<feature type="transmembrane region" description="Helical" evidence="9">
    <location>
        <begin position="74"/>
        <end position="94"/>
    </location>
</feature>
<sequence length="427" mass="44601">MNESKPKANGWALLPILVFLILFLGTGILLNDFYTMPAVVGFLIALIVAFVQTKGKTFTEKLHIAAIGIGEDNIITMCLIYLAAGAFSGAVSAAGGVDSTVNLGLSLMPPSVAVIGLFVIGCFISISMGTSMGTIAALAPIAVGIADKTGFALPICIGAVVSGAMFGDNLSMISDTTIAAVRTQGCEMKDKFRKNFLIVLPAAIITVVILFCLTRGASFTLEAELNYNIWQVMPYIFVLVTAVIGINVFVVLISGTVLSILVGLFTGSLVVSEVFTSIGSGVTGMYDITVISMLVAAISALVKENGGFAFILEKIHSRIHTYKGAEVGIAALISVVDAATANNTVAIVIAGPIAKEISDDYGISPERSASLLDMFASVFQGIIPYGAQLLSAATLTGLTSFDIIPYLFYPYLMAVCGLISVAVSKKK</sequence>
<evidence type="ECO:0000256" key="2">
    <source>
        <dbReference type="ARBA" id="ARBA00022448"/>
    </source>
</evidence>
<keyword evidence="3" id="KW-0050">Antiport</keyword>
<feature type="domain" description="Na+/H+ antiporter NhaC-like C-terminal" evidence="10">
    <location>
        <begin position="11"/>
        <end position="211"/>
    </location>
</feature>
<reference evidence="11 12" key="1">
    <citation type="submission" date="2018-08" db="EMBL/GenBank/DDBJ databases">
        <title>Murine metabolic-syndrome-specific gut microbial biobank.</title>
        <authorList>
            <person name="Liu C."/>
        </authorList>
    </citation>
    <scope>NUCLEOTIDE SEQUENCE [LARGE SCALE GENOMIC DNA]</scope>
    <source>
        <strain evidence="11 12">28</strain>
    </source>
</reference>
<comment type="similarity">
    <text evidence="8">Belongs to the NhaC Na(+)/H(+) (TC 2.A.35) antiporter family.</text>
</comment>
<dbReference type="InterPro" id="IPR052180">
    <property type="entry name" value="NhaC_Na-H+_Antiporter"/>
</dbReference>
<evidence type="ECO:0000313" key="12">
    <source>
        <dbReference type="Proteomes" id="UP000446866"/>
    </source>
</evidence>
<dbReference type="AlphaFoldDB" id="A0A845QK94"/>
<feature type="transmembrane region" description="Helical" evidence="9">
    <location>
        <begin position="285"/>
        <end position="302"/>
    </location>
</feature>
<dbReference type="Proteomes" id="UP000446866">
    <property type="component" value="Unassembled WGS sequence"/>
</dbReference>
<feature type="transmembrane region" description="Helical" evidence="9">
    <location>
        <begin position="196"/>
        <end position="214"/>
    </location>
</feature>
<evidence type="ECO:0000313" key="11">
    <source>
        <dbReference type="EMBL" id="NBH62530.1"/>
    </source>
</evidence>
<keyword evidence="4" id="KW-1003">Cell membrane</keyword>
<keyword evidence="7 9" id="KW-0472">Membrane</keyword>
<dbReference type="GO" id="GO:0005886">
    <property type="term" value="C:plasma membrane"/>
    <property type="evidence" value="ECO:0007669"/>
    <property type="project" value="UniProtKB-SubCell"/>
</dbReference>
<keyword evidence="6 9" id="KW-1133">Transmembrane helix</keyword>
<evidence type="ECO:0000256" key="4">
    <source>
        <dbReference type="ARBA" id="ARBA00022475"/>
    </source>
</evidence>
<feature type="domain" description="Na+/H+ antiporter NhaC-like C-terminal" evidence="10">
    <location>
        <begin position="233"/>
        <end position="421"/>
    </location>
</feature>
<dbReference type="GO" id="GO:0015297">
    <property type="term" value="F:antiporter activity"/>
    <property type="evidence" value="ECO:0007669"/>
    <property type="project" value="UniProtKB-KW"/>
</dbReference>
<proteinExistence type="inferred from homology"/>
<evidence type="ECO:0000256" key="5">
    <source>
        <dbReference type="ARBA" id="ARBA00022692"/>
    </source>
</evidence>
<feature type="transmembrane region" description="Helical" evidence="9">
    <location>
        <begin position="12"/>
        <end position="30"/>
    </location>
</feature>
<keyword evidence="5 9" id="KW-0812">Transmembrane</keyword>
<dbReference type="InterPro" id="IPR018461">
    <property type="entry name" value="Na/H_Antiport_NhaC-like_C"/>
</dbReference>
<feature type="transmembrane region" description="Helical" evidence="9">
    <location>
        <begin position="403"/>
        <end position="423"/>
    </location>
</feature>
<dbReference type="RefSeq" id="WP_160202819.1">
    <property type="nucleotide sequence ID" value="NZ_QXWK01000026.1"/>
</dbReference>
<feature type="transmembrane region" description="Helical" evidence="9">
    <location>
        <begin position="235"/>
        <end position="265"/>
    </location>
</feature>
<evidence type="ECO:0000256" key="1">
    <source>
        <dbReference type="ARBA" id="ARBA00004651"/>
    </source>
</evidence>
<comment type="subcellular location">
    <subcellularLocation>
        <location evidence="1">Cell membrane</location>
        <topology evidence="1">Multi-pass membrane protein</topology>
    </subcellularLocation>
</comment>
<protein>
    <submittedName>
        <fullName evidence="11">Na+/H+ antiporter NhaC family protein</fullName>
    </submittedName>
</protein>
<feature type="transmembrane region" description="Helical" evidence="9">
    <location>
        <begin position="114"/>
        <end position="138"/>
    </location>
</feature>
<evidence type="ECO:0000256" key="6">
    <source>
        <dbReference type="ARBA" id="ARBA00022989"/>
    </source>
</evidence>
<accession>A0A845QK94</accession>
<dbReference type="Pfam" id="PF03553">
    <property type="entry name" value="Na_H_antiporter"/>
    <property type="match status" value="2"/>
</dbReference>
<organism evidence="11 12">
    <name type="scientific">Anaerotruncus colihominis</name>
    <dbReference type="NCBI Taxonomy" id="169435"/>
    <lineage>
        <taxon>Bacteria</taxon>
        <taxon>Bacillati</taxon>
        <taxon>Bacillota</taxon>
        <taxon>Clostridia</taxon>
        <taxon>Eubacteriales</taxon>
        <taxon>Oscillospiraceae</taxon>
        <taxon>Anaerotruncus</taxon>
    </lineage>
</organism>
<evidence type="ECO:0000256" key="3">
    <source>
        <dbReference type="ARBA" id="ARBA00022449"/>
    </source>
</evidence>
<gene>
    <name evidence="11" type="ORF">D0435_12805</name>
</gene>
<keyword evidence="12" id="KW-1185">Reference proteome</keyword>
<feature type="transmembrane region" description="Helical" evidence="9">
    <location>
        <begin position="36"/>
        <end position="53"/>
    </location>
</feature>